<dbReference type="RefSeq" id="WP_189005718.1">
    <property type="nucleotide sequence ID" value="NZ_BMOD01000020.1"/>
</dbReference>
<protein>
    <recommendedName>
        <fullName evidence="3">Polyketide cyclase</fullName>
    </recommendedName>
</protein>
<comment type="caution">
    <text evidence="1">The sequence shown here is derived from an EMBL/GenBank/DDBJ whole genome shotgun (WGS) entry which is preliminary data.</text>
</comment>
<proteinExistence type="predicted"/>
<name>A0ABQ2D970_9DEIO</name>
<accession>A0ABQ2D970</accession>
<reference evidence="2" key="1">
    <citation type="journal article" date="2019" name="Int. J. Syst. Evol. Microbiol.">
        <title>The Global Catalogue of Microorganisms (GCM) 10K type strain sequencing project: providing services to taxonomists for standard genome sequencing and annotation.</title>
        <authorList>
            <consortium name="The Broad Institute Genomics Platform"/>
            <consortium name="The Broad Institute Genome Sequencing Center for Infectious Disease"/>
            <person name="Wu L."/>
            <person name="Ma J."/>
        </authorList>
    </citation>
    <scope>NUCLEOTIDE SEQUENCE [LARGE SCALE GENOMIC DNA]</scope>
    <source>
        <strain evidence="2">JCM 14370</strain>
    </source>
</reference>
<keyword evidence="2" id="KW-1185">Reference proteome</keyword>
<dbReference type="SUPFAM" id="SSF55961">
    <property type="entry name" value="Bet v1-like"/>
    <property type="match status" value="1"/>
</dbReference>
<evidence type="ECO:0000313" key="1">
    <source>
        <dbReference type="EMBL" id="GGJ49660.1"/>
    </source>
</evidence>
<dbReference type="Proteomes" id="UP000632222">
    <property type="component" value="Unassembled WGS sequence"/>
</dbReference>
<dbReference type="InterPro" id="IPR023393">
    <property type="entry name" value="START-like_dom_sf"/>
</dbReference>
<organism evidence="1 2">
    <name type="scientific">Deinococcus roseus</name>
    <dbReference type="NCBI Taxonomy" id="392414"/>
    <lineage>
        <taxon>Bacteria</taxon>
        <taxon>Thermotogati</taxon>
        <taxon>Deinococcota</taxon>
        <taxon>Deinococci</taxon>
        <taxon>Deinococcales</taxon>
        <taxon>Deinococcaceae</taxon>
        <taxon>Deinococcus</taxon>
    </lineage>
</organism>
<sequence>MHICSFSAKTTAPAQAIWQLWINPKHWSRWDSTIQSAELSGPFKQGATGTITHQDGTSTRFSVISCDMLQNLVLSMPLGMGVELLIKREWKQETGQVLFRHEVSLMGPALGKLMHAGRKEALKKSTLETMEKMLQLLEGEAGSQENPSGTQKPAL</sequence>
<gene>
    <name evidence="1" type="ORF">GCM10008938_39530</name>
</gene>
<dbReference type="EMBL" id="BMOD01000020">
    <property type="protein sequence ID" value="GGJ49660.1"/>
    <property type="molecule type" value="Genomic_DNA"/>
</dbReference>
<dbReference type="Gene3D" id="3.30.530.20">
    <property type="match status" value="1"/>
</dbReference>
<evidence type="ECO:0000313" key="2">
    <source>
        <dbReference type="Proteomes" id="UP000632222"/>
    </source>
</evidence>
<evidence type="ECO:0008006" key="3">
    <source>
        <dbReference type="Google" id="ProtNLM"/>
    </source>
</evidence>